<feature type="transmembrane region" description="Helical" evidence="7">
    <location>
        <begin position="169"/>
        <end position="191"/>
    </location>
</feature>
<organism evidence="9 10">
    <name type="scientific">Alicyclobacillus fodiniaquatilis</name>
    <dbReference type="NCBI Taxonomy" id="1661150"/>
    <lineage>
        <taxon>Bacteria</taxon>
        <taxon>Bacillati</taxon>
        <taxon>Bacillota</taxon>
        <taxon>Bacilli</taxon>
        <taxon>Bacillales</taxon>
        <taxon>Alicyclobacillaceae</taxon>
        <taxon>Alicyclobacillus</taxon>
    </lineage>
</organism>
<comment type="similarity">
    <text evidence="7">Belongs to the binding-protein-dependent transport system permease family.</text>
</comment>
<keyword evidence="2 7" id="KW-0813">Transport</keyword>
<comment type="subcellular location">
    <subcellularLocation>
        <location evidence="1 7">Cell membrane</location>
        <topology evidence="1 7">Multi-pass membrane protein</topology>
    </subcellularLocation>
</comment>
<keyword evidence="4 7" id="KW-0812">Transmembrane</keyword>
<feature type="transmembrane region" description="Helical" evidence="7">
    <location>
        <begin position="218"/>
        <end position="239"/>
    </location>
</feature>
<feature type="transmembrane region" description="Helical" evidence="7">
    <location>
        <begin position="121"/>
        <end position="141"/>
    </location>
</feature>
<evidence type="ECO:0000256" key="7">
    <source>
        <dbReference type="RuleBase" id="RU363032"/>
    </source>
</evidence>
<keyword evidence="10" id="KW-1185">Reference proteome</keyword>
<feature type="transmembrane region" description="Helical" evidence="7">
    <location>
        <begin position="25"/>
        <end position="47"/>
    </location>
</feature>
<dbReference type="RefSeq" id="WP_377943437.1">
    <property type="nucleotide sequence ID" value="NZ_JBHUCX010000029.1"/>
</dbReference>
<evidence type="ECO:0000256" key="1">
    <source>
        <dbReference type="ARBA" id="ARBA00004651"/>
    </source>
</evidence>
<evidence type="ECO:0000256" key="2">
    <source>
        <dbReference type="ARBA" id="ARBA00022448"/>
    </source>
</evidence>
<sequence>MGVSSLPLEQKPKAKKSVQRRRETVTFYLLISPWIVGVLAFILGPMVRSLYLSFTNDDLLSPPRWVGLLNYKTMLHDPLFWQSLKVTFVYSIIAVPAGLVASLAIALLLNNAVVGMRWFRTIFYLPSILPGIAVMILWVYIFNPNLGLLNSILSDFGIHGPQWIFSSRWALPSLIIMSLWTAGGNMLIWLAGLKGVPEYLYEAASLDGAGTWAKFRHVTIPMITPTIFFNLIMGLIGALQTFSQGYVMTNGGPLNSTLFFNLFLFNNAFDNFRMGYASALAWVLFIIIMVFSLIVIRSSSAWVYYEGERR</sequence>
<feature type="domain" description="ABC transmembrane type-1" evidence="8">
    <location>
        <begin position="84"/>
        <end position="295"/>
    </location>
</feature>
<accession>A0ABW4JGT0</accession>
<dbReference type="Gene3D" id="1.10.3720.10">
    <property type="entry name" value="MetI-like"/>
    <property type="match status" value="1"/>
</dbReference>
<dbReference type="Pfam" id="PF00528">
    <property type="entry name" value="BPD_transp_1"/>
    <property type="match status" value="1"/>
</dbReference>
<comment type="caution">
    <text evidence="9">The sequence shown here is derived from an EMBL/GenBank/DDBJ whole genome shotgun (WGS) entry which is preliminary data.</text>
</comment>
<evidence type="ECO:0000313" key="9">
    <source>
        <dbReference type="EMBL" id="MFD1675557.1"/>
    </source>
</evidence>
<reference evidence="10" key="1">
    <citation type="journal article" date="2019" name="Int. J. Syst. Evol. Microbiol.">
        <title>The Global Catalogue of Microorganisms (GCM) 10K type strain sequencing project: providing services to taxonomists for standard genome sequencing and annotation.</title>
        <authorList>
            <consortium name="The Broad Institute Genomics Platform"/>
            <consortium name="The Broad Institute Genome Sequencing Center for Infectious Disease"/>
            <person name="Wu L."/>
            <person name="Ma J."/>
        </authorList>
    </citation>
    <scope>NUCLEOTIDE SEQUENCE [LARGE SCALE GENOMIC DNA]</scope>
    <source>
        <strain evidence="10">CGMCC 1.12286</strain>
    </source>
</reference>
<protein>
    <submittedName>
        <fullName evidence="9">Carbohydrate ABC transporter permease</fullName>
    </submittedName>
</protein>
<evidence type="ECO:0000256" key="4">
    <source>
        <dbReference type="ARBA" id="ARBA00022692"/>
    </source>
</evidence>
<evidence type="ECO:0000256" key="5">
    <source>
        <dbReference type="ARBA" id="ARBA00022989"/>
    </source>
</evidence>
<dbReference type="PANTHER" id="PTHR30193:SF1">
    <property type="entry name" value="ABC TRANSPORTER PERMEASE PROTEIN YESP-RELATED"/>
    <property type="match status" value="1"/>
</dbReference>
<feature type="transmembrane region" description="Helical" evidence="7">
    <location>
        <begin position="88"/>
        <end position="109"/>
    </location>
</feature>
<keyword evidence="6 7" id="KW-0472">Membrane</keyword>
<evidence type="ECO:0000256" key="3">
    <source>
        <dbReference type="ARBA" id="ARBA00022475"/>
    </source>
</evidence>
<dbReference type="PANTHER" id="PTHR30193">
    <property type="entry name" value="ABC TRANSPORTER PERMEASE PROTEIN"/>
    <property type="match status" value="1"/>
</dbReference>
<dbReference type="CDD" id="cd06261">
    <property type="entry name" value="TM_PBP2"/>
    <property type="match status" value="1"/>
</dbReference>
<keyword evidence="3" id="KW-1003">Cell membrane</keyword>
<dbReference type="EMBL" id="JBHUCX010000029">
    <property type="protein sequence ID" value="MFD1675557.1"/>
    <property type="molecule type" value="Genomic_DNA"/>
</dbReference>
<dbReference type="InterPro" id="IPR000515">
    <property type="entry name" value="MetI-like"/>
</dbReference>
<evidence type="ECO:0000256" key="6">
    <source>
        <dbReference type="ARBA" id="ARBA00023136"/>
    </source>
</evidence>
<dbReference type="InterPro" id="IPR035906">
    <property type="entry name" value="MetI-like_sf"/>
</dbReference>
<keyword evidence="5 7" id="KW-1133">Transmembrane helix</keyword>
<dbReference type="PROSITE" id="PS50928">
    <property type="entry name" value="ABC_TM1"/>
    <property type="match status" value="1"/>
</dbReference>
<name>A0ABW4JGT0_9BACL</name>
<evidence type="ECO:0000313" key="10">
    <source>
        <dbReference type="Proteomes" id="UP001597079"/>
    </source>
</evidence>
<proteinExistence type="inferred from homology"/>
<dbReference type="SUPFAM" id="SSF161098">
    <property type="entry name" value="MetI-like"/>
    <property type="match status" value="1"/>
</dbReference>
<dbReference type="InterPro" id="IPR051393">
    <property type="entry name" value="ABC_transporter_permease"/>
</dbReference>
<feature type="transmembrane region" description="Helical" evidence="7">
    <location>
        <begin position="276"/>
        <end position="296"/>
    </location>
</feature>
<gene>
    <name evidence="9" type="ORF">ACFSB2_12715</name>
</gene>
<dbReference type="Proteomes" id="UP001597079">
    <property type="component" value="Unassembled WGS sequence"/>
</dbReference>
<evidence type="ECO:0000259" key="8">
    <source>
        <dbReference type="PROSITE" id="PS50928"/>
    </source>
</evidence>